<name>C2G006_SPHSI</name>
<reference evidence="3 4" key="1">
    <citation type="submission" date="2009-01" db="EMBL/GenBank/DDBJ databases">
        <authorList>
            <person name="Qin X."/>
            <person name="Bachman B."/>
            <person name="Battles P."/>
            <person name="Bell A."/>
            <person name="Bess C."/>
            <person name="Bickham C."/>
            <person name="Chaboub L."/>
            <person name="Chen D."/>
            <person name="Coyle M."/>
            <person name="Deiros D.R."/>
            <person name="Dinh H."/>
            <person name="Forbes L."/>
            <person name="Fowler G."/>
            <person name="Francisco L."/>
            <person name="Fu Q."/>
            <person name="Gubbala S."/>
            <person name="Hale W."/>
            <person name="Han Y."/>
            <person name="Hemphill L."/>
            <person name="Highlander S.K."/>
            <person name="Hirani K."/>
            <person name="Hogues M."/>
            <person name="Jackson L."/>
            <person name="Jakkamsetti A."/>
            <person name="Javaid M."/>
            <person name="Jiang H."/>
            <person name="Korchina V."/>
            <person name="Kovar C."/>
            <person name="Lara F."/>
            <person name="Lee S."/>
            <person name="Mata R."/>
            <person name="Mathew T."/>
            <person name="Moen C."/>
            <person name="Morales K."/>
            <person name="Munidasa M."/>
            <person name="Nazareth L."/>
            <person name="Ngo R."/>
            <person name="Nguyen L."/>
            <person name="Okwuonu G."/>
            <person name="Ongeri F."/>
            <person name="Patil S."/>
            <person name="Petrosino J."/>
            <person name="Pham C."/>
            <person name="Pham P."/>
            <person name="Pu L.-L."/>
            <person name="Puazo M."/>
            <person name="Raj R."/>
            <person name="Reid J."/>
            <person name="Rouhana J."/>
            <person name="Saada N."/>
            <person name="Shang Y."/>
            <person name="Simmons D."/>
            <person name="Thornton R."/>
            <person name="Warren J."/>
            <person name="Weissenberger G."/>
            <person name="Zhang J."/>
            <person name="Zhang L."/>
            <person name="Zhou C."/>
            <person name="Zhu D."/>
            <person name="Muzny D."/>
            <person name="Worley K."/>
            <person name="Gibbs R."/>
        </authorList>
    </citation>
    <scope>NUCLEOTIDE SEQUENCE [LARGE SCALE GENOMIC DNA]</scope>
    <source>
        <strain evidence="3 4">ATCC 33300</strain>
    </source>
</reference>
<dbReference type="HOGENOM" id="CLU_077955_0_0_10"/>
<comment type="caution">
    <text evidence="3">The sequence shown here is derived from an EMBL/GenBank/DDBJ whole genome shotgun (WGS) entry which is preliminary data.</text>
</comment>
<accession>C2G006</accession>
<evidence type="ECO:0000313" key="3">
    <source>
        <dbReference type="EMBL" id="EEI91602.1"/>
    </source>
</evidence>
<keyword evidence="2" id="KW-1133">Transmembrane helix</keyword>
<keyword evidence="1" id="KW-0175">Coiled coil</keyword>
<evidence type="ECO:0000256" key="1">
    <source>
        <dbReference type="SAM" id="Coils"/>
    </source>
</evidence>
<protein>
    <recommendedName>
        <fullName evidence="5">Chromosome segregation protein SMC</fullName>
    </recommendedName>
</protein>
<gene>
    <name evidence="3" type="ORF">HMPREF0765_2912</name>
</gene>
<dbReference type="RefSeq" id="WP_003008429.1">
    <property type="nucleotide sequence ID" value="NZ_GG668632.1"/>
</dbReference>
<dbReference type="EMBL" id="ACHB01000069">
    <property type="protein sequence ID" value="EEI91602.1"/>
    <property type="molecule type" value="Genomic_DNA"/>
</dbReference>
<feature type="transmembrane region" description="Helical" evidence="2">
    <location>
        <begin position="21"/>
        <end position="42"/>
    </location>
</feature>
<dbReference type="AlphaFoldDB" id="C2G006"/>
<evidence type="ECO:0008006" key="5">
    <source>
        <dbReference type="Google" id="ProtNLM"/>
    </source>
</evidence>
<keyword evidence="2" id="KW-0812">Transmembrane</keyword>
<feature type="coiled-coil region" evidence="1">
    <location>
        <begin position="58"/>
        <end position="92"/>
    </location>
</feature>
<sequence length="310" mass="35129">MEMVDEVREKEKEGQRKRDSSKIYFFIIAIAALLATNIYFYVKFRSSGEKVYTLTVQKESLQIEIDRIEAELDNLNEENVALSEAMKKSELQARKIIADLRKELEANVLTTEQLNQARKIVASLKVDVSGLKTDIADLKAKNEMLEKENEILNSKVSEGESKISGLTAHNSDLKDKVTTASAVKVSNITINGLQEKRKGRVEVETRAKRVDKLEINFTIADNTLAKTGAKEIFVRIINPQGNLIAQSNDIFYVHGEKLQYTFKESINFTNNGEEYKFLWQEESKDFAKGAYTILLYADNAIMGRSSVILK</sequence>
<dbReference type="Proteomes" id="UP000006241">
    <property type="component" value="Unassembled WGS sequence"/>
</dbReference>
<evidence type="ECO:0000313" key="4">
    <source>
        <dbReference type="Proteomes" id="UP000006241"/>
    </source>
</evidence>
<keyword evidence="2" id="KW-0472">Membrane</keyword>
<feature type="coiled-coil region" evidence="1">
    <location>
        <begin position="121"/>
        <end position="162"/>
    </location>
</feature>
<proteinExistence type="predicted"/>
<organism evidence="3 4">
    <name type="scientific">Sphingobacterium spiritivorum ATCC 33300</name>
    <dbReference type="NCBI Taxonomy" id="525372"/>
    <lineage>
        <taxon>Bacteria</taxon>
        <taxon>Pseudomonadati</taxon>
        <taxon>Bacteroidota</taxon>
        <taxon>Sphingobacteriia</taxon>
        <taxon>Sphingobacteriales</taxon>
        <taxon>Sphingobacteriaceae</taxon>
        <taxon>Sphingobacterium</taxon>
    </lineage>
</organism>
<evidence type="ECO:0000256" key="2">
    <source>
        <dbReference type="SAM" id="Phobius"/>
    </source>
</evidence>